<gene>
    <name evidence="2" type="ORF">BSAL_23770</name>
</gene>
<evidence type="ECO:0000313" key="2">
    <source>
        <dbReference type="EMBL" id="CUG89859.1"/>
    </source>
</evidence>
<keyword evidence="1" id="KW-0472">Membrane</keyword>
<keyword evidence="3" id="KW-1185">Reference proteome</keyword>
<feature type="transmembrane region" description="Helical" evidence="1">
    <location>
        <begin position="379"/>
        <end position="401"/>
    </location>
</feature>
<proteinExistence type="predicted"/>
<dbReference type="EMBL" id="CYKH01001773">
    <property type="protein sequence ID" value="CUG89859.1"/>
    <property type="molecule type" value="Genomic_DNA"/>
</dbReference>
<feature type="transmembrane region" description="Helical" evidence="1">
    <location>
        <begin position="268"/>
        <end position="289"/>
    </location>
</feature>
<dbReference type="VEuPathDB" id="TriTrypDB:BSAL_23770"/>
<feature type="transmembrane region" description="Helical" evidence="1">
    <location>
        <begin position="413"/>
        <end position="433"/>
    </location>
</feature>
<sequence>MEAGGNCTRLPTFWPSYCSPQIVAHSVTESHAAAAASKTVEGSLNHSRWPSVTGSRGGAGTVLPLHTVTTSIIRASHSTVTPTILWPTTSSLIEDIVGSAKNGLIEAASAPLSATALISAFSGVDPGAAQALLTTLQSPCMMTIDNNDVKSSDVAPRGLSVALSPLMLFGDEDTIGAFEVAVGNVGISAFLLLVHFTATSFYCHCNEGLSLRTALRGPDWKFACSKSAALLRFPSFSINFAVYLMPGVAWAVSTLLSSTTTRTLEVALGSAIGIGWLVCVGVLLVAVVLRRWILDREYGLTFCDFRNAHPFSPPIPRSIAAIICSRHGQWGPVGRRAAFGSPIATSFLPEHMRWMWAVSPLVSLLAVALNTAQPSQDQLVIACDAIQAILIVLFSAAALLFGWVLPHRSLLRSLLSCFSAAHNALVVLLGLLARHQRVEQDTVLVVAATGSYTSMVLGIVVVCIGFLEQRVLQRKTTVRSAPQSKNLLTDTTDARNHSGTIATMQREAALASLVAFACQAYNNEGEGDRLL</sequence>
<name>A0A0S4JHU6_BODSA</name>
<dbReference type="Proteomes" id="UP000051952">
    <property type="component" value="Unassembled WGS sequence"/>
</dbReference>
<accession>A0A0S4JHU6</accession>
<feature type="transmembrane region" description="Helical" evidence="1">
    <location>
        <begin position="354"/>
        <end position="373"/>
    </location>
</feature>
<reference evidence="3" key="1">
    <citation type="submission" date="2015-09" db="EMBL/GenBank/DDBJ databases">
        <authorList>
            <consortium name="Pathogen Informatics"/>
        </authorList>
    </citation>
    <scope>NUCLEOTIDE SEQUENCE [LARGE SCALE GENOMIC DNA]</scope>
    <source>
        <strain evidence="3">Lake Konstanz</strain>
    </source>
</reference>
<protein>
    <submittedName>
        <fullName evidence="2">Transmembrane protein, putative</fullName>
    </submittedName>
</protein>
<evidence type="ECO:0000256" key="1">
    <source>
        <dbReference type="SAM" id="Phobius"/>
    </source>
</evidence>
<keyword evidence="1" id="KW-1133">Transmembrane helix</keyword>
<keyword evidence="1 2" id="KW-0812">Transmembrane</keyword>
<dbReference type="AlphaFoldDB" id="A0A0S4JHU6"/>
<organism evidence="2 3">
    <name type="scientific">Bodo saltans</name>
    <name type="common">Flagellated protozoan</name>
    <dbReference type="NCBI Taxonomy" id="75058"/>
    <lineage>
        <taxon>Eukaryota</taxon>
        <taxon>Discoba</taxon>
        <taxon>Euglenozoa</taxon>
        <taxon>Kinetoplastea</taxon>
        <taxon>Metakinetoplastina</taxon>
        <taxon>Eubodonida</taxon>
        <taxon>Bodonidae</taxon>
        <taxon>Bodo</taxon>
    </lineage>
</organism>
<evidence type="ECO:0000313" key="3">
    <source>
        <dbReference type="Proteomes" id="UP000051952"/>
    </source>
</evidence>
<feature type="transmembrane region" description="Helical" evidence="1">
    <location>
        <begin position="236"/>
        <end position="256"/>
    </location>
</feature>
<feature type="transmembrane region" description="Helical" evidence="1">
    <location>
        <begin position="445"/>
        <end position="467"/>
    </location>
</feature>